<evidence type="ECO:0000313" key="1">
    <source>
        <dbReference type="EMBL" id="CAF4144940.1"/>
    </source>
</evidence>
<feature type="non-terminal residue" evidence="1">
    <location>
        <position position="205"/>
    </location>
</feature>
<dbReference type="Proteomes" id="UP000663844">
    <property type="component" value="Unassembled WGS sequence"/>
</dbReference>
<reference evidence="1" key="1">
    <citation type="submission" date="2021-02" db="EMBL/GenBank/DDBJ databases">
        <authorList>
            <person name="Nowell W R."/>
        </authorList>
    </citation>
    <scope>NUCLEOTIDE SEQUENCE</scope>
</reference>
<dbReference type="EMBL" id="CAJOAZ010006782">
    <property type="protein sequence ID" value="CAF4144940.1"/>
    <property type="molecule type" value="Genomic_DNA"/>
</dbReference>
<proteinExistence type="predicted"/>
<comment type="caution">
    <text evidence="1">The sequence shown here is derived from an EMBL/GenBank/DDBJ whole genome shotgun (WGS) entry which is preliminary data.</text>
</comment>
<evidence type="ECO:0000313" key="2">
    <source>
        <dbReference type="Proteomes" id="UP000663844"/>
    </source>
</evidence>
<name>A0A819XRK2_9BILA</name>
<dbReference type="AlphaFoldDB" id="A0A819XRK2"/>
<accession>A0A819XRK2</accession>
<feature type="non-terminal residue" evidence="1">
    <location>
        <position position="1"/>
    </location>
</feature>
<gene>
    <name evidence="1" type="ORF">OXD698_LOCUS37751</name>
</gene>
<sequence>MIIIKSNASFLYNTNDNSKTVFDCFDSYTIEDRNPKENVSFQTNYLIPYCRRPLSTDPINKIQGYIENTYTFKNLSLQGITSENLLQWSILIDIIELYSIYLIKKDTKFDEFVFNNCSSLWFGSNCQYTFNLSMPIESYGDFVNYSFNAREQYERKILIHTCYPHLSGCYRGPEPMCLDWREICDGKIDCIGDNFGIDEEYCNEL</sequence>
<organism evidence="1 2">
    <name type="scientific">Adineta steineri</name>
    <dbReference type="NCBI Taxonomy" id="433720"/>
    <lineage>
        <taxon>Eukaryota</taxon>
        <taxon>Metazoa</taxon>
        <taxon>Spiralia</taxon>
        <taxon>Gnathifera</taxon>
        <taxon>Rotifera</taxon>
        <taxon>Eurotatoria</taxon>
        <taxon>Bdelloidea</taxon>
        <taxon>Adinetida</taxon>
        <taxon>Adinetidae</taxon>
        <taxon>Adineta</taxon>
    </lineage>
</organism>
<protein>
    <submittedName>
        <fullName evidence="1">Uncharacterized protein</fullName>
    </submittedName>
</protein>